<dbReference type="AlphaFoldDB" id="A0A445DQY3"/>
<protein>
    <submittedName>
        <fullName evidence="1">Uncharacterized protein</fullName>
    </submittedName>
</protein>
<keyword evidence="2" id="KW-1185">Reference proteome</keyword>
<comment type="caution">
    <text evidence="1">The sequence shown here is derived from an EMBL/GenBank/DDBJ whole genome shotgun (WGS) entry which is preliminary data.</text>
</comment>
<dbReference type="Proteomes" id="UP000289738">
    <property type="component" value="Chromosome A03"/>
</dbReference>
<gene>
    <name evidence="1" type="ORF">Ahy_A03g011519</name>
</gene>
<proteinExistence type="predicted"/>
<evidence type="ECO:0000313" key="1">
    <source>
        <dbReference type="EMBL" id="RYR65580.1"/>
    </source>
</evidence>
<reference evidence="1 2" key="1">
    <citation type="submission" date="2019-01" db="EMBL/GenBank/DDBJ databases">
        <title>Sequencing of cultivated peanut Arachis hypogaea provides insights into genome evolution and oil improvement.</title>
        <authorList>
            <person name="Chen X."/>
        </authorList>
    </citation>
    <scope>NUCLEOTIDE SEQUENCE [LARGE SCALE GENOMIC DNA]</scope>
    <source>
        <strain evidence="2">cv. Fuhuasheng</strain>
        <tissue evidence="1">Leaves</tissue>
    </source>
</reference>
<accession>A0A445DQY3</accession>
<name>A0A445DQY3_ARAHY</name>
<evidence type="ECO:0000313" key="2">
    <source>
        <dbReference type="Proteomes" id="UP000289738"/>
    </source>
</evidence>
<organism evidence="1 2">
    <name type="scientific">Arachis hypogaea</name>
    <name type="common">Peanut</name>
    <dbReference type="NCBI Taxonomy" id="3818"/>
    <lineage>
        <taxon>Eukaryota</taxon>
        <taxon>Viridiplantae</taxon>
        <taxon>Streptophyta</taxon>
        <taxon>Embryophyta</taxon>
        <taxon>Tracheophyta</taxon>
        <taxon>Spermatophyta</taxon>
        <taxon>Magnoliopsida</taxon>
        <taxon>eudicotyledons</taxon>
        <taxon>Gunneridae</taxon>
        <taxon>Pentapetalae</taxon>
        <taxon>rosids</taxon>
        <taxon>fabids</taxon>
        <taxon>Fabales</taxon>
        <taxon>Fabaceae</taxon>
        <taxon>Papilionoideae</taxon>
        <taxon>50 kb inversion clade</taxon>
        <taxon>dalbergioids sensu lato</taxon>
        <taxon>Dalbergieae</taxon>
        <taxon>Pterocarpus clade</taxon>
        <taxon>Arachis</taxon>
    </lineage>
</organism>
<dbReference type="EMBL" id="SDMP01000003">
    <property type="protein sequence ID" value="RYR65580.1"/>
    <property type="molecule type" value="Genomic_DNA"/>
</dbReference>
<sequence length="71" mass="8197">MASEATSGFQLIETIREAIRQFPSKKRASREREFDAANFHTVIQCATKSAIEAHFQHVYTHEKFKLNSEVK</sequence>